<name>A0AAU7JC90_9HYPH</name>
<reference evidence="2" key="1">
    <citation type="submission" date="2024-05" db="EMBL/GenBank/DDBJ databases">
        <authorList>
            <person name="Kim S."/>
            <person name="Heo J."/>
            <person name="Choi H."/>
            <person name="Choi Y."/>
            <person name="Kwon S.-W."/>
            <person name="Kim Y."/>
        </authorList>
    </citation>
    <scope>NUCLEOTIDE SEQUENCE</scope>
    <source>
        <strain evidence="2">KACC 23698</strain>
    </source>
</reference>
<feature type="region of interest" description="Disordered" evidence="1">
    <location>
        <begin position="83"/>
        <end position="115"/>
    </location>
</feature>
<gene>
    <name evidence="2" type="ORF">ABEG18_19105</name>
</gene>
<proteinExistence type="predicted"/>
<organism evidence="2">
    <name type="scientific">Alsobacter sp. KACC 23698</name>
    <dbReference type="NCBI Taxonomy" id="3149229"/>
    <lineage>
        <taxon>Bacteria</taxon>
        <taxon>Pseudomonadati</taxon>
        <taxon>Pseudomonadota</taxon>
        <taxon>Alphaproteobacteria</taxon>
        <taxon>Hyphomicrobiales</taxon>
        <taxon>Alsobacteraceae</taxon>
        <taxon>Alsobacter</taxon>
    </lineage>
</organism>
<dbReference type="EMBL" id="CP157484">
    <property type="protein sequence ID" value="XBO37810.1"/>
    <property type="molecule type" value="Genomic_DNA"/>
</dbReference>
<protein>
    <submittedName>
        <fullName evidence="2">Uncharacterized protein</fullName>
    </submittedName>
</protein>
<evidence type="ECO:0000313" key="2">
    <source>
        <dbReference type="EMBL" id="XBO37810.1"/>
    </source>
</evidence>
<evidence type="ECO:0000256" key="1">
    <source>
        <dbReference type="SAM" id="MobiDB-lite"/>
    </source>
</evidence>
<accession>A0AAU7JC90</accession>
<dbReference type="RefSeq" id="WP_406854638.1">
    <property type="nucleotide sequence ID" value="NZ_CP157484.1"/>
</dbReference>
<dbReference type="AlphaFoldDB" id="A0AAU7JC90"/>
<sequence length="115" mass="12445">MSALREFADRALETNRIGFGDLRRLQRDVLPLRITTTDEAELLLAIDGSLVRADRDWTDYLTDAVGEFTLWGMGPAGRITQAKADWPPGSIGCGASEDRVGGPAPARDPSSADRS</sequence>